<dbReference type="FunFam" id="3.40.50.300:FF:000221">
    <property type="entry name" value="Multidrug ABC transporter ATP-binding protein"/>
    <property type="match status" value="1"/>
</dbReference>
<gene>
    <name evidence="12" type="ORF">JCM9157_4358</name>
</gene>
<keyword evidence="6 12" id="KW-0067">ATP-binding</keyword>
<name>W4QY99_HALA3</name>
<accession>W4QY99</accession>
<feature type="domain" description="ABC transporter" evidence="10">
    <location>
        <begin position="333"/>
        <end position="566"/>
    </location>
</feature>
<feature type="transmembrane region" description="Helical" evidence="9">
    <location>
        <begin position="21"/>
        <end position="40"/>
    </location>
</feature>
<keyword evidence="8 9" id="KW-0472">Membrane</keyword>
<protein>
    <submittedName>
        <fullName evidence="12">Transport ATP-binding protein CydD</fullName>
    </submittedName>
</protein>
<comment type="caution">
    <text evidence="12">The sequence shown here is derived from an EMBL/GenBank/DDBJ whole genome shotgun (WGS) entry which is preliminary data.</text>
</comment>
<dbReference type="InterPro" id="IPR003439">
    <property type="entry name" value="ABC_transporter-like_ATP-bd"/>
</dbReference>
<evidence type="ECO:0000256" key="8">
    <source>
        <dbReference type="ARBA" id="ARBA00023136"/>
    </source>
</evidence>
<evidence type="ECO:0000256" key="4">
    <source>
        <dbReference type="ARBA" id="ARBA00022692"/>
    </source>
</evidence>
<feature type="transmembrane region" description="Helical" evidence="9">
    <location>
        <begin position="236"/>
        <end position="257"/>
    </location>
</feature>
<evidence type="ECO:0000256" key="1">
    <source>
        <dbReference type="ARBA" id="ARBA00004651"/>
    </source>
</evidence>
<feature type="domain" description="ABC transmembrane type-1" evidence="11">
    <location>
        <begin position="21"/>
        <end position="300"/>
    </location>
</feature>
<dbReference type="PROSITE" id="PS00211">
    <property type="entry name" value="ABC_TRANSPORTER_1"/>
    <property type="match status" value="1"/>
</dbReference>
<dbReference type="GO" id="GO:0005524">
    <property type="term" value="F:ATP binding"/>
    <property type="evidence" value="ECO:0007669"/>
    <property type="project" value="UniProtKB-KW"/>
</dbReference>
<evidence type="ECO:0000256" key="3">
    <source>
        <dbReference type="ARBA" id="ARBA00022475"/>
    </source>
</evidence>
<dbReference type="NCBIfam" id="TIGR02857">
    <property type="entry name" value="CydD"/>
    <property type="match status" value="1"/>
</dbReference>
<keyword evidence="4 9" id="KW-0812">Transmembrane</keyword>
<evidence type="ECO:0000313" key="12">
    <source>
        <dbReference type="EMBL" id="GAE37110.1"/>
    </source>
</evidence>
<evidence type="ECO:0000259" key="11">
    <source>
        <dbReference type="PROSITE" id="PS50929"/>
    </source>
</evidence>
<evidence type="ECO:0000256" key="6">
    <source>
        <dbReference type="ARBA" id="ARBA00022840"/>
    </source>
</evidence>
<keyword evidence="5" id="KW-0547">Nucleotide-binding</keyword>
<evidence type="ECO:0000256" key="5">
    <source>
        <dbReference type="ARBA" id="ARBA00022741"/>
    </source>
</evidence>
<dbReference type="RefSeq" id="WP_035667498.1">
    <property type="nucleotide sequence ID" value="NZ_BAUV01000054.1"/>
</dbReference>
<evidence type="ECO:0000256" key="2">
    <source>
        <dbReference type="ARBA" id="ARBA00022448"/>
    </source>
</evidence>
<organism evidence="12 13">
    <name type="scientific">Halalkalibacter akibai (strain ATCC 43226 / DSM 21942 / CIP 109018 / JCM 9157 / 1139)</name>
    <name type="common">Bacillus akibai</name>
    <dbReference type="NCBI Taxonomy" id="1236973"/>
    <lineage>
        <taxon>Bacteria</taxon>
        <taxon>Bacillati</taxon>
        <taxon>Bacillota</taxon>
        <taxon>Bacilli</taxon>
        <taxon>Bacillales</taxon>
        <taxon>Bacillaceae</taxon>
        <taxon>Halalkalibacter</taxon>
    </lineage>
</organism>
<keyword evidence="2" id="KW-0813">Transport</keyword>
<keyword evidence="3" id="KW-1003">Cell membrane</keyword>
<dbReference type="Gene3D" id="3.40.50.300">
    <property type="entry name" value="P-loop containing nucleotide triphosphate hydrolases"/>
    <property type="match status" value="1"/>
</dbReference>
<dbReference type="InterPro" id="IPR027417">
    <property type="entry name" value="P-loop_NTPase"/>
</dbReference>
<dbReference type="GO" id="GO:0042883">
    <property type="term" value="P:cysteine transport"/>
    <property type="evidence" value="ECO:0007669"/>
    <property type="project" value="InterPro"/>
</dbReference>
<dbReference type="PANTHER" id="PTHR24221:SF654">
    <property type="entry name" value="ATP-BINDING CASSETTE SUB-FAMILY B MEMBER 6"/>
    <property type="match status" value="1"/>
</dbReference>
<dbReference type="InterPro" id="IPR003593">
    <property type="entry name" value="AAA+_ATPase"/>
</dbReference>
<keyword evidence="13" id="KW-1185">Reference proteome</keyword>
<keyword evidence="7 9" id="KW-1133">Transmembrane helix</keyword>
<proteinExistence type="predicted"/>
<comment type="subcellular location">
    <subcellularLocation>
        <location evidence="1">Cell membrane</location>
        <topology evidence="1">Multi-pass membrane protein</topology>
    </subcellularLocation>
</comment>
<dbReference type="CDD" id="cd18584">
    <property type="entry name" value="ABC_6TM_AarD_CydD"/>
    <property type="match status" value="1"/>
</dbReference>
<dbReference type="InterPro" id="IPR011527">
    <property type="entry name" value="ABC1_TM_dom"/>
</dbReference>
<dbReference type="PANTHER" id="PTHR24221">
    <property type="entry name" value="ATP-BINDING CASSETTE SUB-FAMILY B"/>
    <property type="match status" value="1"/>
</dbReference>
<dbReference type="Pfam" id="PF00664">
    <property type="entry name" value="ABC_membrane"/>
    <property type="match status" value="1"/>
</dbReference>
<dbReference type="InterPro" id="IPR036640">
    <property type="entry name" value="ABC1_TM_sf"/>
</dbReference>
<dbReference type="OrthoDB" id="9806127at2"/>
<dbReference type="GO" id="GO:0140359">
    <property type="term" value="F:ABC-type transporter activity"/>
    <property type="evidence" value="ECO:0007669"/>
    <property type="project" value="InterPro"/>
</dbReference>
<evidence type="ECO:0000259" key="10">
    <source>
        <dbReference type="PROSITE" id="PS50893"/>
    </source>
</evidence>
<feature type="transmembrane region" description="Helical" evidence="9">
    <location>
        <begin position="263"/>
        <end position="281"/>
    </location>
</feature>
<dbReference type="Gene3D" id="1.20.1560.10">
    <property type="entry name" value="ABC transporter type 1, transmembrane domain"/>
    <property type="match status" value="1"/>
</dbReference>
<reference evidence="12 13" key="1">
    <citation type="journal article" date="2014" name="Genome Announc.">
        <title>Draft Genome Sequences of Three Alkaliphilic Bacillus Strains, Bacillus wakoensis JCM 9140T, Bacillus akibai JCM 9157T, and Bacillus hemicellulosilyticus JCM 9152T.</title>
        <authorList>
            <person name="Yuki M."/>
            <person name="Oshima K."/>
            <person name="Suda W."/>
            <person name="Oshida Y."/>
            <person name="Kitamura K."/>
            <person name="Iida T."/>
            <person name="Hattori M."/>
            <person name="Ohkuma M."/>
        </authorList>
    </citation>
    <scope>NUCLEOTIDE SEQUENCE [LARGE SCALE GENOMIC DNA]</scope>
    <source>
        <strain evidence="12 13">JCM 9157</strain>
    </source>
</reference>
<feature type="transmembrane region" description="Helical" evidence="9">
    <location>
        <begin position="52"/>
        <end position="73"/>
    </location>
</feature>
<dbReference type="InterPro" id="IPR017871">
    <property type="entry name" value="ABC_transporter-like_CS"/>
</dbReference>
<dbReference type="SUPFAM" id="SSF52540">
    <property type="entry name" value="P-loop containing nucleoside triphosphate hydrolases"/>
    <property type="match status" value="1"/>
</dbReference>
<dbReference type="AlphaFoldDB" id="W4QY99"/>
<dbReference type="PROSITE" id="PS50929">
    <property type="entry name" value="ABC_TM1F"/>
    <property type="match status" value="1"/>
</dbReference>
<dbReference type="Pfam" id="PF00005">
    <property type="entry name" value="ABC_tran"/>
    <property type="match status" value="1"/>
</dbReference>
<evidence type="ECO:0000256" key="9">
    <source>
        <dbReference type="SAM" id="Phobius"/>
    </source>
</evidence>
<dbReference type="SMART" id="SM00382">
    <property type="entry name" value="AAA"/>
    <property type="match status" value="1"/>
</dbReference>
<evidence type="ECO:0000256" key="7">
    <source>
        <dbReference type="ARBA" id="ARBA00022989"/>
    </source>
</evidence>
<dbReference type="STRING" id="1236973.JCM9157_4358"/>
<feature type="transmembrane region" description="Helical" evidence="9">
    <location>
        <begin position="158"/>
        <end position="176"/>
    </location>
</feature>
<dbReference type="EMBL" id="BAUV01000054">
    <property type="protein sequence ID" value="GAE37110.1"/>
    <property type="molecule type" value="Genomic_DNA"/>
</dbReference>
<sequence length="573" mass="64279">MKTLQKLAMAQRRHYYTLSSLAVIVSLLIVLQAYLIVSIVDGLFLDKQTFDQVVYLLLVLLVVLLLRSSASYWTNLIGGKMAANVKMDYRKKLLDSYKNTTLTASYQGQSGGKVSVMLEAVDELDPFYSKYIPQRLMSTIVPVVILIVIFSQHWYSGVIILLTAPFIPIFMMIIGAKTQKKSEEKLESLSLFSGRFLDTLQGLVTLKLYGRSAHYKAVIQKSSLDFRDTTMNILKIAFTSSLMLELISMLSIGLVALELGLRLVVFKEISFFTAFFILLLVPEFYQSLKDLGSAFHAGRSSTGAVEKIEQELLKKEKEIKWGTAPFPKKITLIELVNVQYQYEKQGFRLENINALIREGEQVAIVGKSGSGKSTLLNVLAGLLQPDDGSLLVNKSERSTFKEQAWFKEISYITQHPYLFSGTISENIALGLNASQQEIKEAAKKAGISSLIELMPAGYDTEIGEGGRGLSGGEKQRIALARAFLRKPKIVLFDEPTTGLDLRTEQLLQQSMREMAKECTVITVAHRLQTIKQASTIWFLEKGRLLGQGTHEQLRTNNSAYRQLFDRQDEEEGM</sequence>
<dbReference type="InterPro" id="IPR039421">
    <property type="entry name" value="Type_1_exporter"/>
</dbReference>
<dbReference type="SUPFAM" id="SSF90123">
    <property type="entry name" value="ABC transporter transmembrane region"/>
    <property type="match status" value="1"/>
</dbReference>
<dbReference type="GO" id="GO:0005886">
    <property type="term" value="C:plasma membrane"/>
    <property type="evidence" value="ECO:0007669"/>
    <property type="project" value="UniProtKB-SubCell"/>
</dbReference>
<dbReference type="eggNOG" id="COG4988">
    <property type="taxonomic scope" value="Bacteria"/>
</dbReference>
<dbReference type="PROSITE" id="PS50893">
    <property type="entry name" value="ABC_TRANSPORTER_2"/>
    <property type="match status" value="1"/>
</dbReference>
<dbReference type="Proteomes" id="UP000018896">
    <property type="component" value="Unassembled WGS sequence"/>
</dbReference>
<evidence type="ECO:0000313" key="13">
    <source>
        <dbReference type="Proteomes" id="UP000018896"/>
    </source>
</evidence>
<dbReference type="GO" id="GO:0016887">
    <property type="term" value="F:ATP hydrolysis activity"/>
    <property type="evidence" value="ECO:0007669"/>
    <property type="project" value="InterPro"/>
</dbReference>
<dbReference type="InterPro" id="IPR014216">
    <property type="entry name" value="ABC_transptr_CydD"/>
</dbReference>